<organism evidence="1">
    <name type="scientific">Tupanvirus deep ocean</name>
    <dbReference type="NCBI Taxonomy" id="2126984"/>
    <lineage>
        <taxon>Viruses</taxon>
        <taxon>Varidnaviria</taxon>
        <taxon>Bamfordvirae</taxon>
        <taxon>Nucleocytoviricota</taxon>
        <taxon>Megaviricetes</taxon>
        <taxon>Imitervirales</taxon>
        <taxon>Mimiviridae</taxon>
        <taxon>Megamimivirinae</taxon>
        <taxon>Tupanvirus</taxon>
        <taxon>Tupanvirus altamarinense</taxon>
    </lineage>
</organism>
<reference evidence="1" key="1">
    <citation type="submission" date="2017-06" db="EMBL/GenBank/DDBJ databases">
        <authorList>
            <person name="Assis F.L."/>
            <person name="Abrahao J.S."/>
            <person name="Silva L."/>
            <person name="Khalil J.B."/>
            <person name="Rodrigues R."/>
            <person name="Silva L.S."/>
            <person name="Boratto P."/>
            <person name="Andrade M."/>
            <person name="Kroon E.G."/>
            <person name="Ribeiro B."/>
            <person name="Bergier I."/>
            <person name="Seligmann H."/>
            <person name="Ghigo E."/>
            <person name="Colson P."/>
            <person name="Levasseur A."/>
            <person name="Raoult D."/>
            <person name="Scola B.L."/>
        </authorList>
    </citation>
    <scope>NUCLEOTIDE SEQUENCE</scope>
    <source>
        <strain evidence="1">Deep ocean</strain>
    </source>
</reference>
<dbReference type="RefSeq" id="YP_010780078.1">
    <property type="nucleotide sequence ID" value="NC_075038.1"/>
</dbReference>
<reference evidence="1" key="2">
    <citation type="journal article" date="2018" name="Nat. Commun.">
        <title>Tailed giant Tupanvirus possesses the most complete translational apparatus of the known virosphere.</title>
        <authorList>
            <person name="Abrahao J."/>
            <person name="Silva L."/>
            <person name="Silva L.S."/>
            <person name="Khalil J.Y.B."/>
            <person name="Rodrigues R."/>
            <person name="Arantes T."/>
            <person name="Assis F."/>
            <person name="Boratto P."/>
            <person name="Andrade M."/>
            <person name="Kroon E.G."/>
            <person name="Ribeiro B."/>
            <person name="Bergier I."/>
            <person name="Seligmann H."/>
            <person name="Ghigo E."/>
            <person name="Colson P."/>
            <person name="Levasseur A."/>
            <person name="Kroemer G."/>
            <person name="Raoult D."/>
            <person name="La Scola B."/>
        </authorList>
    </citation>
    <scope>NUCLEOTIDE SEQUENCE [LARGE SCALE GENOMIC DNA]</scope>
    <source>
        <strain evidence="1">Deep ocean</strain>
    </source>
</reference>
<dbReference type="KEGG" id="vg:80516769"/>
<accession>A0A6N1NMW3</accession>
<protein>
    <submittedName>
        <fullName evidence="1">Putative ORFan</fullName>
    </submittedName>
</protein>
<proteinExistence type="predicted"/>
<sequence>MQAAARISSNLGSRFTTSRILPDEVYRHPPFPFPCPWRKPLWPWEWPKPYPRPYPWYYCNRHGCRCVCHYSIQPLHALIK</sequence>
<name>A0A6N1NMW3_9VIRU</name>
<evidence type="ECO:0000313" key="1">
    <source>
        <dbReference type="EMBL" id="QKU33478.1"/>
    </source>
</evidence>
<dbReference type="EMBL" id="MF405918">
    <property type="protein sequence ID" value="QKU33478.1"/>
    <property type="molecule type" value="Genomic_DNA"/>
</dbReference>
<dbReference type="GeneID" id="80516769"/>